<dbReference type="EC" id="4.1.2.13" evidence="1"/>
<proteinExistence type="inferred from homology"/>
<comment type="similarity">
    <text evidence="1">Belongs to the class II fructose-bisphosphate aldolase family.</text>
</comment>
<keyword evidence="1" id="KW-0862">Zinc</keyword>
<comment type="function">
    <text evidence="1">Catalyzes the aldol condensation of dihydroxyacetone phosphate (DHAP or glycerone-phosphate) with glyceraldehyde 3-phosphate (G3P) to form fructose 1,6-bisphosphate (FBP) in gluconeogenesis and the reverse reaction in glycolysis.</text>
</comment>
<evidence type="ECO:0000256" key="1">
    <source>
        <dbReference type="RuleBase" id="RU366023"/>
    </source>
</evidence>
<dbReference type="PANTHER" id="PTHR30304:SF0">
    <property type="entry name" value="D-TAGATOSE-1,6-BISPHOSPHATE ALDOLASE SUBUNIT GATY-RELATED"/>
    <property type="match status" value="1"/>
</dbReference>
<dbReference type="OrthoDB" id="2558351at2759"/>
<dbReference type="InterPro" id="IPR000771">
    <property type="entry name" value="FBA_II"/>
</dbReference>
<dbReference type="Proteomes" id="UP000243723">
    <property type="component" value="Unassembled WGS sequence"/>
</dbReference>
<dbReference type="STRING" id="40998.A0A2P7Z3R3"/>
<dbReference type="SUPFAM" id="SSF51569">
    <property type="entry name" value="Aldolase"/>
    <property type="match status" value="1"/>
</dbReference>
<comment type="catalytic activity">
    <reaction evidence="1">
        <text>beta-D-fructose 1,6-bisphosphate = D-glyceraldehyde 3-phosphate + dihydroxyacetone phosphate</text>
        <dbReference type="Rhea" id="RHEA:14729"/>
        <dbReference type="ChEBI" id="CHEBI:32966"/>
        <dbReference type="ChEBI" id="CHEBI:57642"/>
        <dbReference type="ChEBI" id="CHEBI:59776"/>
        <dbReference type="EC" id="4.1.2.13"/>
    </reaction>
</comment>
<keyword evidence="1" id="KW-0479">Metal-binding</keyword>
<dbReference type="PANTHER" id="PTHR30304">
    <property type="entry name" value="D-TAGATOSE-1,6-BISPHOSPHATE ALDOLASE"/>
    <property type="match status" value="1"/>
</dbReference>
<keyword evidence="1" id="KW-0324">Glycolysis</keyword>
<dbReference type="UniPathway" id="UPA00109">
    <property type="reaction ID" value="UER00183"/>
</dbReference>
<dbReference type="GO" id="GO:0006096">
    <property type="term" value="P:glycolytic process"/>
    <property type="evidence" value="ECO:0007669"/>
    <property type="project" value="UniProtKB-UniPathway"/>
</dbReference>
<name>A0A2P7Z3R3_9PEZI</name>
<keyword evidence="1" id="KW-0456">Lyase</keyword>
<dbReference type="GO" id="GO:0008270">
    <property type="term" value="F:zinc ion binding"/>
    <property type="evidence" value="ECO:0007669"/>
    <property type="project" value="UniProtKB-UniRule"/>
</dbReference>
<dbReference type="InterPro" id="IPR013785">
    <property type="entry name" value="Aldolase_TIM"/>
</dbReference>
<dbReference type="InterPro" id="IPR050246">
    <property type="entry name" value="Class_II_FBP_aldolase"/>
</dbReference>
<dbReference type="Gene3D" id="3.20.20.70">
    <property type="entry name" value="Aldolase class I"/>
    <property type="match status" value="1"/>
</dbReference>
<protein>
    <recommendedName>
        <fullName evidence="1">Fructose-bisphosphate aldolase</fullName>
        <shortName evidence="1">FBP aldolase</shortName>
        <ecNumber evidence="1">4.1.2.13</ecNumber>
    </recommendedName>
</protein>
<dbReference type="GO" id="GO:0004332">
    <property type="term" value="F:fructose-bisphosphate aldolase activity"/>
    <property type="evidence" value="ECO:0007669"/>
    <property type="project" value="UniProtKB-EC"/>
</dbReference>
<evidence type="ECO:0000313" key="2">
    <source>
        <dbReference type="EMBL" id="PSK42849.1"/>
    </source>
</evidence>
<dbReference type="Pfam" id="PF01116">
    <property type="entry name" value="F_bP_aldolase"/>
    <property type="match status" value="1"/>
</dbReference>
<accession>A0A2P7Z3R3</accession>
<comment type="cofactor">
    <cofactor evidence="1">
        <name>Zn(2+)</name>
        <dbReference type="ChEBI" id="CHEBI:29105"/>
    </cofactor>
    <text evidence="1">Binds 2 Zn(2+) ions per subunit. One is catalytic and the other provides a structural contribution.</text>
</comment>
<comment type="pathway">
    <text evidence="1">Carbohydrate degradation; glycolysis; D-glyceraldehyde 3-phosphate and glycerone phosphate from D-glucose: step 4/4.</text>
</comment>
<dbReference type="AlphaFoldDB" id="A0A2P7Z3R3"/>
<evidence type="ECO:0000313" key="3">
    <source>
        <dbReference type="Proteomes" id="UP000243723"/>
    </source>
</evidence>
<organism evidence="2 3">
    <name type="scientific">Elsinoe australis</name>
    <dbReference type="NCBI Taxonomy" id="40998"/>
    <lineage>
        <taxon>Eukaryota</taxon>
        <taxon>Fungi</taxon>
        <taxon>Dikarya</taxon>
        <taxon>Ascomycota</taxon>
        <taxon>Pezizomycotina</taxon>
        <taxon>Dothideomycetes</taxon>
        <taxon>Dothideomycetidae</taxon>
        <taxon>Myriangiales</taxon>
        <taxon>Elsinoaceae</taxon>
        <taxon>Elsinoe</taxon>
    </lineage>
</organism>
<comment type="caution">
    <text evidence="2">The sequence shown here is derived from an EMBL/GenBank/DDBJ whole genome shotgun (WGS) entry which is preliminary data.</text>
</comment>
<reference evidence="2 3" key="1">
    <citation type="submission" date="2017-05" db="EMBL/GenBank/DDBJ databases">
        <title>Draft genome sequence of Elsinoe australis.</title>
        <authorList>
            <person name="Cheng Q."/>
        </authorList>
    </citation>
    <scope>NUCLEOTIDE SEQUENCE [LARGE SCALE GENOMIC DNA]</scope>
    <source>
        <strain evidence="2 3">NL1</strain>
    </source>
</reference>
<dbReference type="EMBL" id="NHZQ01000331">
    <property type="protein sequence ID" value="PSK42849.1"/>
    <property type="molecule type" value="Genomic_DNA"/>
</dbReference>
<keyword evidence="3" id="KW-1185">Reference proteome</keyword>
<gene>
    <name evidence="2" type="ORF">B9Z65_6803</name>
</gene>
<sequence>MALMSSACLHERNRTASIPNHAAKHGYAVGAFNCFNDDGVMAVIQAAERMRSPAIVKVFPWTLHFQGIHFIRWIVDYAHNASVPFAVHLDHCIKDQDVQVALELPFDSIMVDASTQEGEENLEYCKLIVGQDRERGIAIEAERWVGFREVRMV</sequence>